<dbReference type="PANTHER" id="PTHR31286">
    <property type="entry name" value="GLYCINE-RICH CELL WALL STRUCTURAL PROTEIN 1.8-LIKE"/>
    <property type="match status" value="1"/>
</dbReference>
<keyword evidence="2" id="KW-1185">Reference proteome</keyword>
<comment type="caution">
    <text evidence="1">The sequence shown here is derived from an EMBL/GenBank/DDBJ whole genome shotgun (WGS) entry which is preliminary data.</text>
</comment>
<dbReference type="AlphaFoldDB" id="A0A9J5ZFY5"/>
<gene>
    <name evidence="1" type="ORF">H5410_022025</name>
</gene>
<dbReference type="Proteomes" id="UP000824120">
    <property type="component" value="Chromosome 4"/>
</dbReference>
<dbReference type="InterPro" id="IPR040256">
    <property type="entry name" value="At4g02000-like"/>
</dbReference>
<sequence length="111" mass="12875">METQLYYVRKKSVRFKPDCKEEFLSDRHILIRLTNKKDYFILETETTIALAWISFSSLSPNFFVKESLFTMAKAMGIPLHVVMATISKSRLSFVKVKVEVDLLKNFSNGSM</sequence>
<organism evidence="1 2">
    <name type="scientific">Solanum commersonii</name>
    <name type="common">Commerson's wild potato</name>
    <name type="synonym">Commerson's nightshade</name>
    <dbReference type="NCBI Taxonomy" id="4109"/>
    <lineage>
        <taxon>Eukaryota</taxon>
        <taxon>Viridiplantae</taxon>
        <taxon>Streptophyta</taxon>
        <taxon>Embryophyta</taxon>
        <taxon>Tracheophyta</taxon>
        <taxon>Spermatophyta</taxon>
        <taxon>Magnoliopsida</taxon>
        <taxon>eudicotyledons</taxon>
        <taxon>Gunneridae</taxon>
        <taxon>Pentapetalae</taxon>
        <taxon>asterids</taxon>
        <taxon>lamiids</taxon>
        <taxon>Solanales</taxon>
        <taxon>Solanaceae</taxon>
        <taxon>Solanoideae</taxon>
        <taxon>Solaneae</taxon>
        <taxon>Solanum</taxon>
    </lineage>
</organism>
<dbReference type="EMBL" id="JACXVP010000004">
    <property type="protein sequence ID" value="KAG5610744.1"/>
    <property type="molecule type" value="Genomic_DNA"/>
</dbReference>
<accession>A0A9J5ZFY5</accession>
<dbReference type="PANTHER" id="PTHR31286:SF180">
    <property type="entry name" value="OS10G0362600 PROTEIN"/>
    <property type="match status" value="1"/>
</dbReference>
<protein>
    <recommendedName>
        <fullName evidence="3">DUF4283 domain-containing protein</fullName>
    </recommendedName>
</protein>
<evidence type="ECO:0000313" key="1">
    <source>
        <dbReference type="EMBL" id="KAG5610744.1"/>
    </source>
</evidence>
<name>A0A9J5ZFY5_SOLCO</name>
<reference evidence="1 2" key="1">
    <citation type="submission" date="2020-09" db="EMBL/GenBank/DDBJ databases">
        <title>De no assembly of potato wild relative species, Solanum commersonii.</title>
        <authorList>
            <person name="Cho K."/>
        </authorList>
    </citation>
    <scope>NUCLEOTIDE SEQUENCE [LARGE SCALE GENOMIC DNA]</scope>
    <source>
        <strain evidence="1">LZ3.2</strain>
        <tissue evidence="1">Leaf</tissue>
    </source>
</reference>
<evidence type="ECO:0000313" key="2">
    <source>
        <dbReference type="Proteomes" id="UP000824120"/>
    </source>
</evidence>
<proteinExistence type="predicted"/>
<evidence type="ECO:0008006" key="3">
    <source>
        <dbReference type="Google" id="ProtNLM"/>
    </source>
</evidence>